<evidence type="ECO:0000313" key="1">
    <source>
        <dbReference type="EMBL" id="MDP9750675.1"/>
    </source>
</evidence>
<organism evidence="1 2">
    <name type="scientific">Thermoanaerobacter pentosaceus</name>
    <dbReference type="NCBI Taxonomy" id="694059"/>
    <lineage>
        <taxon>Bacteria</taxon>
        <taxon>Bacillati</taxon>
        <taxon>Bacillota</taxon>
        <taxon>Clostridia</taxon>
        <taxon>Thermoanaerobacterales</taxon>
        <taxon>Thermoanaerobacteraceae</taxon>
        <taxon>Thermoanaerobacter</taxon>
    </lineage>
</organism>
<comment type="caution">
    <text evidence="1">The sequence shown here is derived from an EMBL/GenBank/DDBJ whole genome shotgun (WGS) entry which is preliminary data.</text>
</comment>
<sequence>MIVVIIALTFLYYKIHLGNINKIRDNLITNNETTDNLDILSYKDYKELFETMVKTFNIEGFKVKASTIDGNVTAIEKKLSFGKREFLTLNGDFNSPNTDEQFTIENEKQNIQITVGIYYTKNYIGNDFVGWIYNKGFAHLNKNLAEKNSTAVLTYKNLIVLVQYSSTSEVDVSLMNNVMEALIEILKNFDKIKND</sequence>
<dbReference type="EMBL" id="JAURUP010000009">
    <property type="protein sequence ID" value="MDP9750675.1"/>
    <property type="molecule type" value="Genomic_DNA"/>
</dbReference>
<keyword evidence="2" id="KW-1185">Reference proteome</keyword>
<accession>A0ABT9M3I1</accession>
<dbReference type="Proteomes" id="UP001223886">
    <property type="component" value="Unassembled WGS sequence"/>
</dbReference>
<name>A0ABT9M3I1_9THEO</name>
<protein>
    <submittedName>
        <fullName evidence="1">Uncharacterized protein</fullName>
    </submittedName>
</protein>
<evidence type="ECO:0000313" key="2">
    <source>
        <dbReference type="Proteomes" id="UP001223886"/>
    </source>
</evidence>
<reference evidence="1 2" key="1">
    <citation type="submission" date="2023-07" db="EMBL/GenBank/DDBJ databases">
        <title>Genomic Encyclopedia of Type Strains, Phase IV (KMG-IV): sequencing the most valuable type-strain genomes for metagenomic binning, comparative biology and taxonomic classification.</title>
        <authorList>
            <person name="Goeker M."/>
        </authorList>
    </citation>
    <scope>NUCLEOTIDE SEQUENCE [LARGE SCALE GENOMIC DNA]</scope>
    <source>
        <strain evidence="1 2">DSM 25963</strain>
    </source>
</reference>
<gene>
    <name evidence="1" type="ORF">J2S24_001146</name>
</gene>
<proteinExistence type="predicted"/>